<feature type="compositionally biased region" description="Polar residues" evidence="1">
    <location>
        <begin position="1680"/>
        <end position="1697"/>
    </location>
</feature>
<name>A0A9N9ZXI1_BEMTA</name>
<feature type="region of interest" description="Disordered" evidence="1">
    <location>
        <begin position="3047"/>
        <end position="3101"/>
    </location>
</feature>
<feature type="compositionally biased region" description="Polar residues" evidence="1">
    <location>
        <begin position="581"/>
        <end position="594"/>
    </location>
</feature>
<feature type="region of interest" description="Disordered" evidence="1">
    <location>
        <begin position="2478"/>
        <end position="2509"/>
    </location>
</feature>
<feature type="region of interest" description="Disordered" evidence="1">
    <location>
        <begin position="1670"/>
        <end position="1698"/>
    </location>
</feature>
<feature type="chain" id="PRO_5040363342" evidence="2">
    <location>
        <begin position="25"/>
        <end position="3640"/>
    </location>
</feature>
<feature type="region of interest" description="Disordered" evidence="1">
    <location>
        <begin position="1764"/>
        <end position="1804"/>
    </location>
</feature>
<feature type="compositionally biased region" description="Polar residues" evidence="1">
    <location>
        <begin position="391"/>
        <end position="403"/>
    </location>
</feature>
<feature type="region of interest" description="Disordered" evidence="1">
    <location>
        <begin position="2870"/>
        <end position="2912"/>
    </location>
</feature>
<feature type="region of interest" description="Disordered" evidence="1">
    <location>
        <begin position="2208"/>
        <end position="2235"/>
    </location>
</feature>
<feature type="compositionally biased region" description="Polar residues" evidence="1">
    <location>
        <begin position="2225"/>
        <end position="2235"/>
    </location>
</feature>
<feature type="signal peptide" evidence="2">
    <location>
        <begin position="1"/>
        <end position="24"/>
    </location>
</feature>
<feature type="compositionally biased region" description="Polar residues" evidence="1">
    <location>
        <begin position="273"/>
        <end position="294"/>
    </location>
</feature>
<accession>A0A9N9ZXI1</accession>
<feature type="compositionally biased region" description="Polar residues" evidence="1">
    <location>
        <begin position="3623"/>
        <end position="3640"/>
    </location>
</feature>
<feature type="region of interest" description="Disordered" evidence="1">
    <location>
        <begin position="224"/>
        <end position="303"/>
    </location>
</feature>
<feature type="compositionally biased region" description="Polar residues" evidence="1">
    <location>
        <begin position="560"/>
        <end position="573"/>
    </location>
</feature>
<feature type="region of interest" description="Disordered" evidence="1">
    <location>
        <begin position="3610"/>
        <end position="3640"/>
    </location>
</feature>
<dbReference type="EMBL" id="OU963862">
    <property type="protein sequence ID" value="CAH0381535.1"/>
    <property type="molecule type" value="Genomic_DNA"/>
</dbReference>
<feature type="region of interest" description="Disordered" evidence="1">
    <location>
        <begin position="1320"/>
        <end position="1342"/>
    </location>
</feature>
<keyword evidence="2" id="KW-0732">Signal</keyword>
<feature type="region of interest" description="Disordered" evidence="1">
    <location>
        <begin position="1564"/>
        <end position="1589"/>
    </location>
</feature>
<evidence type="ECO:0000256" key="1">
    <source>
        <dbReference type="SAM" id="MobiDB-lite"/>
    </source>
</evidence>
<feature type="compositionally biased region" description="Low complexity" evidence="1">
    <location>
        <begin position="1876"/>
        <end position="1887"/>
    </location>
</feature>
<feature type="region of interest" description="Disordered" evidence="1">
    <location>
        <begin position="1867"/>
        <end position="1887"/>
    </location>
</feature>
<reference evidence="3" key="1">
    <citation type="submission" date="2021-12" db="EMBL/GenBank/DDBJ databases">
        <authorList>
            <person name="King R."/>
        </authorList>
    </citation>
    <scope>NUCLEOTIDE SEQUENCE</scope>
</reference>
<feature type="compositionally biased region" description="Polar residues" evidence="1">
    <location>
        <begin position="2877"/>
        <end position="2886"/>
    </location>
</feature>
<dbReference type="Proteomes" id="UP001152759">
    <property type="component" value="Chromosome 1"/>
</dbReference>
<feature type="region of interest" description="Disordered" evidence="1">
    <location>
        <begin position="2709"/>
        <end position="2728"/>
    </location>
</feature>
<feature type="compositionally biased region" description="Basic and acidic residues" evidence="1">
    <location>
        <begin position="230"/>
        <end position="242"/>
    </location>
</feature>
<feature type="compositionally biased region" description="Polar residues" evidence="1">
    <location>
        <begin position="2489"/>
        <end position="2505"/>
    </location>
</feature>
<evidence type="ECO:0000256" key="2">
    <source>
        <dbReference type="SAM" id="SignalP"/>
    </source>
</evidence>
<evidence type="ECO:0000313" key="4">
    <source>
        <dbReference type="Proteomes" id="UP001152759"/>
    </source>
</evidence>
<keyword evidence="4" id="KW-1185">Reference proteome</keyword>
<feature type="compositionally biased region" description="Polar residues" evidence="1">
    <location>
        <begin position="765"/>
        <end position="780"/>
    </location>
</feature>
<feature type="compositionally biased region" description="Polar residues" evidence="1">
    <location>
        <begin position="1574"/>
        <end position="1586"/>
    </location>
</feature>
<evidence type="ECO:0000313" key="3">
    <source>
        <dbReference type="EMBL" id="CAH0381535.1"/>
    </source>
</evidence>
<sequence length="3640" mass="406095">MRKELRCIDFFVSILLIAASCAHGHQSKNHSEIDNPVVEFLNAKNEQPLRRINVNEHFDPLSNNQLKAELFSTDSCEVKDGHYSCCTILKLAAMDVREPVCIDFSPKNRSTEISTLKENVELFETTLSVGMTRASMTQRFDLKPGDYLQNISFPLCIPWFPVITVCVNVHNITYDFTNMSIRSCFMLTVGIVNFPINLFALDLDCIKYANRTIVKEPLNHETLQSNQTVKPHELDYPNKEHSTFNSQISDLRPNVVQNSHRKGVYFEDRPKRSMSSVQSSPDRTTDPSMNSHLSSLPPKQFKQNNITTSGIFTESSDISNFIFSSNRSKNSASSFHVPKNYFSSDISDTGIDLGEITERNSSFNNHYLSSTFPLNFNRHQEAIPNSPIRPSMTSITVPSNASRQRTAESMLLRTITTSSNVDPTIKFMSSIQNKRRDVRRLNHRNDFSTATYSPYSKRTSSSTIKVDHFITFADEYNLTISKKSPHATKNTLTPPKTSRFLEKHTTVNYLDSTLKDIGSRDPKYHFPVVTNQSSTFNSSKASFPTKTRDRNPLGNRKLKANNSRKNTTNNQHVRGSKSHRVLSSTSSKYPSQTMINPDISTLQWSSGNGNFSGNEQQVSFNTSSLDAFGSTAPNNGSAQILISNKRAHRPSARRLSGSEHIFRWKIKTRGPFSVSRLTPKISSETTPTKLISKDTQARNSKTPSPVNDSRIPSIVHDAYDTHRNGAKNTEFPRFSSKRASIGRSVAPPLGVEQFFSWKTKKRRPSSGSRINRQNSTSITPYFSKENKGSSCTCAHPAHEIVTSPSVPHASSFSNKLQSAHQKNARPHSRTSMSPSNIGITRDRLNLPRIVQKSHPEIGAKNTIFSNTTENTSSLQIFSTKPQRRPLKPSFRAGQFFPWNFEKPSLQKARQNSTPRVDLHSTTSRVAGNSEKQVVTPFLGVEQLLSWKVKKYSSLTYPKLFPVSNLTSTVSPRQSIGASFPDWSVAFPSRGFSSMTNKKISRLDFQKNIFNINQRVSTNQPFISNTRYGENIFKELLKPLLFPTAPAKGHNHHQPEITSRIPYFGRSDSNLALTLNPMFVRKIDSLKAKVFSPSTIRFFDPPRVFVTRVSSIQPTAPPFALKSNFKSKIKSYFTLILNTTRGPLTTQFVPPQRNFSSQGSTKSAITQSIGFKDVISWMNKTHLLPNYNTSIESWWPDLKKEIESWRILQKVSPTQSTLRDGLTYEHIKNRNSIIGKTYTPISQAVNITKTPLPEYDIIKPTENLVERTRAETKNNAITVKLSTRKGTLWDDSIYEPSKDRKSTNDQYPTLITEAVNVTKPSPSEINVDKTTETPLQTKRAEPQNAPITKSLSRSFVKETSNNSTIIFDVVTTPVNRSVILPTRISTVESTNVPATEHSSPMLLTRGLWSERRQQSDSTSKIITSLSELGTTYITSASKERQAHFKSDPDPKFIVTDPPSRHTTLAIIEHGTTQAENRASEKLVADTPKPLPTNQYTIETSTETTLAKRKLLPLRGTTSVSKSLHVGTSSFQTTLNTANEGTDTAEAMPTIVSRLSVTTFKINENGIASPRIPPTIQISTEGTQTPSSFPRIPPTIQISPEGTQTPSSFNVMPKLEPSLKSATTIKLLDIGNTHLDVIAAEEANFHLKERPSMITTNPLLPKRITTSFGSRKLPVEVPTSPPQSFSDVEQDSGQTTTHTPIRELKFYSKQVISSTLLPTSYSVSKFKNIPQSTDELDVTSPTIIPSKGTGTIKSTKLPSIENLVEKPSTRSSLGGWKEPPGSTPKRTTSFPKNEATDFPASLDGKRVNLKPESDRTIIVTNLPLKDGTVTFLVSKKFHAEKPASVPADTPETTITDLFTKKSFTLTPLDERRNFPEGSRTSTSQTQHRSSTSFGMIMNRVSGSSDNVHILPTTIDSSRGRSVQQNMIRIIPSSISTATEISQEDISTPGSAGVERRLESVNDNFTHAYHPKTGDRIFEDSTDRGHTNFQRVDDTGMETTNAHFHKNTTTLSPDARKLPADIPSYLHTTFSDERLGFEPTIRKQFLNNKTVNHTSTTNGLLITHDFEEPTPGVTSQVMEKFHFTSSSTIKPQAHPKIIVTVQASDNSTKMHFGKESPTRSLSIMPRLYPEHDSKSSVSPDVDKSTNVSPSGSNFDLKKYHYPETNQTSTPLNGATDFTQNSTISPNVDAFNNKFSQKTQAKTIFDDSTGRISEPTVKEEPDEAITSFEVPSTPTSRPHISFKNIQIFGSTELPATKESDEKSPRKHYLKEPKLLPQRDANNTVNLLEQESTHSTPLSETGQTFLKPRQPETSIIGTNPLPTYITAAFAKRRKIETEKPAELPVATSKPPPLEYITFETPTRSPLLSHQFSPHGSSTSIAKTQNRKNITSTKISSQADGVTEDAALTLITSGSYSLTSSHLNKSKITPPSFSPNVDIFSEKSSTGNISHAERQFLPTHVSMTTTSLPKERITDSLTATATGIEEFQQKEEPNVSRTVRPTGNESKSSVDSRGFSAALPSLAPTTFSKPVESLTQTTPSIFLQERLVHEEQKTSSALEPETTDSPRFTFSSLVARKITTPTPSVSSISMPPQNILVFATAKLPTIDSFGNHHNRSIQNEHNLPLDLTSSAAVNVPRLKPTITPTILPFSRIQGEGLLLQTSPTANNNFYAIHPAEVKTTFEPEEESTLIVTNLPLKHAAVASTKNRRVPFMQSPSLSTFMPQTPSTDTFDQKTPYQSYLESSGKPKFVPFTTSIQNTKRLPFNSHKSRAEDDFLPTIPANAHTNIQPEPKLSYNVTHPPTKYSFKIPIEGKTAPLENSSFLSSTRQASATDILNQVTVQQGYLKPQAQLQFVPSIPYIPFAKTVSFTSRNTTVEGDFFPTTPAETQTNLNQEPRPRSIGTDPSLEYTTKMPVKSGKIPTNKHSFLPLHTRQSLLPDMFPQVTTLQSYFVPYAEPKFLTFTRPFINAERASLTSINTPIEDDFPPTITTETLTSISPEHRARRISTIPPFKETATKLAISKETLHRKSSSHLKYTHEISSTEKLDQETLQQDNFQPRAKSKKAGSIAPIQNAMRSSSISHETAGEDNLLPTFPAETDSNRHSEPESKEISTIFLPSYTVKMSVDQRKIQVMKSALLPSSTRKAFATNAFGQGTPEQRYFETGARPKFSEPIHTTDYTERAFFTRPNTPAENSILPIIPEEAQTYPDPQLKSRYIGTGPSLKYPTKTTVGNRNIPVMRHSSPPSYTRQASLTAIVSQDSTQQIPPLSSKTVSKKSFQRATTLSPFSEKALFSEQTANSSSWSHQSDDSKFRTTSPVTGEYQTIIPITSRPNMLQRNFSVIESADSQVTKRSEEQYPFRNSSVELKSNLQRISKNDDTFPEKEINSTMLQILNESPSIADNNGKDMTRDERMEIKKVSLKEIGNQESRIRYESSSISFSNDSITIPTEMPTDDSYTDEPSFEFTEFLSSGLQSIGQAIISPLEALRRTIVSLLTREEGDPSDFLSTTSNPKEENTEVFSTFSLPSLKVENSISLPMHSPKSVKTTQLTTFPANSKDMTRIRTLRPLNQEEMQSFEQTYWRSFTNSHTQRLLSHFPLSTSISERRQSDFASRQPFVPNMSQRHHQTNKTWHKNTSFPKNTESTVRVTKG</sequence>
<proteinExistence type="predicted"/>
<gene>
    <name evidence="3" type="ORF">BEMITA_LOCUS1176</name>
</gene>
<feature type="region of interest" description="Disordered" evidence="1">
    <location>
        <begin position="3208"/>
        <end position="3238"/>
    </location>
</feature>
<feature type="region of interest" description="Disordered" evidence="1">
    <location>
        <begin position="384"/>
        <end position="403"/>
    </location>
</feature>
<feature type="region of interest" description="Disordered" evidence="1">
    <location>
        <begin position="2126"/>
        <end position="2154"/>
    </location>
</feature>
<dbReference type="PROSITE" id="PS51257">
    <property type="entry name" value="PROKAR_LIPOPROTEIN"/>
    <property type="match status" value="1"/>
</dbReference>
<organism evidence="3 4">
    <name type="scientific">Bemisia tabaci</name>
    <name type="common">Sweetpotato whitefly</name>
    <name type="synonym">Aleurodes tabaci</name>
    <dbReference type="NCBI Taxonomy" id="7038"/>
    <lineage>
        <taxon>Eukaryota</taxon>
        <taxon>Metazoa</taxon>
        <taxon>Ecdysozoa</taxon>
        <taxon>Arthropoda</taxon>
        <taxon>Hexapoda</taxon>
        <taxon>Insecta</taxon>
        <taxon>Pterygota</taxon>
        <taxon>Neoptera</taxon>
        <taxon>Paraneoptera</taxon>
        <taxon>Hemiptera</taxon>
        <taxon>Sternorrhyncha</taxon>
        <taxon>Aleyrodoidea</taxon>
        <taxon>Aleyrodidae</taxon>
        <taxon>Aleyrodinae</taxon>
        <taxon>Bemisia</taxon>
    </lineage>
</organism>
<feature type="compositionally biased region" description="Polar residues" evidence="1">
    <location>
        <begin position="697"/>
        <end position="707"/>
    </location>
</feature>
<feature type="compositionally biased region" description="Polar residues" evidence="1">
    <location>
        <begin position="680"/>
        <end position="690"/>
    </location>
</feature>
<protein>
    <submittedName>
        <fullName evidence="3">Uncharacterized protein</fullName>
    </submittedName>
</protein>
<feature type="compositionally biased region" description="Basic residues" evidence="1">
    <location>
        <begin position="3612"/>
        <end position="3622"/>
    </location>
</feature>
<feature type="compositionally biased region" description="Basic and acidic residues" evidence="1">
    <location>
        <begin position="3091"/>
        <end position="3101"/>
    </location>
</feature>
<feature type="compositionally biased region" description="Polar residues" evidence="1">
    <location>
        <begin position="804"/>
        <end position="821"/>
    </location>
</feature>
<feature type="region of interest" description="Disordered" evidence="1">
    <location>
        <begin position="757"/>
        <end position="789"/>
    </location>
</feature>
<feature type="region of interest" description="Disordered" evidence="1">
    <location>
        <begin position="804"/>
        <end position="839"/>
    </location>
</feature>
<feature type="compositionally biased region" description="Polar residues" evidence="1">
    <location>
        <begin position="829"/>
        <end position="838"/>
    </location>
</feature>
<feature type="compositionally biased region" description="Polar residues" evidence="1">
    <location>
        <begin position="529"/>
        <end position="545"/>
    </location>
</feature>
<feature type="region of interest" description="Disordered" evidence="1">
    <location>
        <begin position="677"/>
        <end position="711"/>
    </location>
</feature>
<feature type="region of interest" description="Disordered" evidence="1">
    <location>
        <begin position="528"/>
        <end position="594"/>
    </location>
</feature>